<name>A0ACA9Y7X3_9ASCO</name>
<evidence type="ECO:0000313" key="1">
    <source>
        <dbReference type="EMBL" id="CAH6720817.1"/>
    </source>
</evidence>
<gene>
    <name evidence="1" type="ORF">CLIB1444_04S08614</name>
</gene>
<comment type="caution">
    <text evidence="1">The sequence shown here is derived from an EMBL/GenBank/DDBJ whole genome shotgun (WGS) entry which is preliminary data.</text>
</comment>
<proteinExistence type="predicted"/>
<evidence type="ECO:0000313" key="2">
    <source>
        <dbReference type="Proteomes" id="UP001152531"/>
    </source>
</evidence>
<protein>
    <submittedName>
        <fullName evidence="1">Protein interacting with Hsp90 1</fullName>
    </submittedName>
</protein>
<sequence length="298" mass="34120">MEEIGESTTLDPKPGYVIKTRLLKSSNVQIGTKIFINVCHDPQVPKPPQDFDANVVFPLIVDNQWEIPIIVSREKEVKDKSGQTSLCYDCCINDNCFRWCTINSDLKSILNEWCLEAVELLYNVVLERQYSIPKMLSKGELSRTEIKQKDLTDDGLIKKLDDLKKNETLGLLEELHNDDMDVDIQLNPQPSKKLKKPLIEELPSEPIQPKKTTSKPISQTKKTGKKVEYDVRMKMNQGRLIVIFKSNLPCENIGLYHDNDNILISSTSNEFSLQEVKIPVQIKELRSFYTGGVLYIFC</sequence>
<organism evidence="1 2">
    <name type="scientific">[Candida] jaroonii</name>
    <dbReference type="NCBI Taxonomy" id="467808"/>
    <lineage>
        <taxon>Eukaryota</taxon>
        <taxon>Fungi</taxon>
        <taxon>Dikarya</taxon>
        <taxon>Ascomycota</taxon>
        <taxon>Saccharomycotina</taxon>
        <taxon>Pichiomycetes</taxon>
        <taxon>Debaryomycetaceae</taxon>
        <taxon>Yamadazyma</taxon>
    </lineage>
</organism>
<dbReference type="Proteomes" id="UP001152531">
    <property type="component" value="Unassembled WGS sequence"/>
</dbReference>
<reference evidence="1" key="1">
    <citation type="submission" date="2022-06" db="EMBL/GenBank/DDBJ databases">
        <authorList>
            <person name="Legras J.-L."/>
            <person name="Devillers H."/>
            <person name="Grondin C."/>
        </authorList>
    </citation>
    <scope>NUCLEOTIDE SEQUENCE</scope>
    <source>
        <strain evidence="1">CLIB 1444</strain>
    </source>
</reference>
<keyword evidence="2" id="KW-1185">Reference proteome</keyword>
<dbReference type="EMBL" id="CALSDN010000004">
    <property type="protein sequence ID" value="CAH6720817.1"/>
    <property type="molecule type" value="Genomic_DNA"/>
</dbReference>
<accession>A0ACA9Y7X3</accession>